<organism evidence="2 3">
    <name type="scientific">Coccidioides immitis RMSCC 2394</name>
    <dbReference type="NCBI Taxonomy" id="404692"/>
    <lineage>
        <taxon>Eukaryota</taxon>
        <taxon>Fungi</taxon>
        <taxon>Dikarya</taxon>
        <taxon>Ascomycota</taxon>
        <taxon>Pezizomycotina</taxon>
        <taxon>Eurotiomycetes</taxon>
        <taxon>Eurotiomycetidae</taxon>
        <taxon>Onygenales</taxon>
        <taxon>Onygenaceae</taxon>
        <taxon>Coccidioides</taxon>
    </lineage>
</organism>
<evidence type="ECO:0000313" key="2">
    <source>
        <dbReference type="EMBL" id="KMP05698.1"/>
    </source>
</evidence>
<name>A0A0J6YFH3_COCIT</name>
<reference evidence="3" key="1">
    <citation type="journal article" date="2010" name="Genome Res.">
        <title>Population genomic sequencing of Coccidioides fungi reveals recent hybridization and transposon control.</title>
        <authorList>
            <person name="Neafsey D.E."/>
            <person name="Barker B.M."/>
            <person name="Sharpton T.J."/>
            <person name="Stajich J.E."/>
            <person name="Park D.J."/>
            <person name="Whiston E."/>
            <person name="Hung C.-Y."/>
            <person name="McMahan C."/>
            <person name="White J."/>
            <person name="Sykes S."/>
            <person name="Heiman D."/>
            <person name="Young S."/>
            <person name="Zeng Q."/>
            <person name="Abouelleil A."/>
            <person name="Aftuck L."/>
            <person name="Bessette D."/>
            <person name="Brown A."/>
            <person name="FitzGerald M."/>
            <person name="Lui A."/>
            <person name="Macdonald J.P."/>
            <person name="Priest M."/>
            <person name="Orbach M.J."/>
            <person name="Galgiani J.N."/>
            <person name="Kirkland T.N."/>
            <person name="Cole G.T."/>
            <person name="Birren B.W."/>
            <person name="Henn M.R."/>
            <person name="Taylor J.W."/>
            <person name="Rounsley S.D."/>
        </authorList>
    </citation>
    <scope>NUCLEOTIDE SEQUENCE [LARGE SCALE GENOMIC DNA]</scope>
    <source>
        <strain evidence="3">RMSCC 2394</strain>
    </source>
</reference>
<feature type="region of interest" description="Disordered" evidence="1">
    <location>
        <begin position="121"/>
        <end position="140"/>
    </location>
</feature>
<accession>A0A0J6YFH3</accession>
<protein>
    <submittedName>
        <fullName evidence="2">Uncharacterized protein</fullName>
    </submittedName>
</protein>
<evidence type="ECO:0000313" key="3">
    <source>
        <dbReference type="Proteomes" id="UP000054565"/>
    </source>
</evidence>
<evidence type="ECO:0000256" key="1">
    <source>
        <dbReference type="SAM" id="MobiDB-lite"/>
    </source>
</evidence>
<gene>
    <name evidence="2" type="ORF">CIRG_05379</name>
</gene>
<dbReference type="AlphaFoldDB" id="A0A0J6YFH3"/>
<proteinExistence type="predicted"/>
<sequence length="140" mass="15676">MYARIRSRRRRADLRVTKLEFLDENMRPQATGDGARKCRHVLYFLRPSTPSIDAGSSRPVIASPTPINTSLERQTQPKPEAGKFTTLITLHVRGNPLTESYDSPPTILGISSPEPRIRTIDENKHKSSIGYGPVPTPIQE</sequence>
<feature type="region of interest" description="Disordered" evidence="1">
    <location>
        <begin position="53"/>
        <end position="82"/>
    </location>
</feature>
<dbReference type="Proteomes" id="UP000054565">
    <property type="component" value="Unassembled WGS sequence"/>
</dbReference>
<dbReference type="EMBL" id="DS028095">
    <property type="protein sequence ID" value="KMP05698.1"/>
    <property type="molecule type" value="Genomic_DNA"/>
</dbReference>
<feature type="compositionally biased region" description="Polar residues" evidence="1">
    <location>
        <begin position="65"/>
        <end position="77"/>
    </location>
</feature>
<feature type="region of interest" description="Disordered" evidence="1">
    <location>
        <begin position="95"/>
        <end position="116"/>
    </location>
</feature>